<keyword evidence="1" id="KW-0472">Membrane</keyword>
<protein>
    <recommendedName>
        <fullName evidence="4">DUF2975 domain-containing protein</fullName>
    </recommendedName>
</protein>
<keyword evidence="3" id="KW-1185">Reference proteome</keyword>
<keyword evidence="1" id="KW-1133">Transmembrane helix</keyword>
<name>A0ABQ4PQ29_9GAMM</name>
<reference evidence="2" key="1">
    <citation type="submission" date="2021-05" db="EMBL/GenBank/DDBJ databases">
        <title>Molecular characterization for Shewanella algae harboring chromosomal blaOXA-55-like strains isolated from clinical and environment sample.</title>
        <authorList>
            <person name="Ohama Y."/>
            <person name="Aoki K."/>
            <person name="Harada S."/>
            <person name="Moriya K."/>
            <person name="Ishii Y."/>
            <person name="Tateda K."/>
        </authorList>
    </citation>
    <scope>NUCLEOTIDE SEQUENCE</scope>
    <source>
        <strain evidence="2">JCM 11563</strain>
    </source>
</reference>
<sequence>MQKIPFRSKPQWGLLAIFAFTPLLAFALNAELTLLIISIYGLFFIPLISNVKTKQLQNRALMIEALKSAGFIYSLIGATVIIIMTVYNLLFSDTLTLAAVLTQYDYITETLLIIGWLSSLITAALTLHYSTKSTKELKLTI</sequence>
<feature type="transmembrane region" description="Helical" evidence="1">
    <location>
        <begin position="110"/>
        <end position="129"/>
    </location>
</feature>
<evidence type="ECO:0000313" key="2">
    <source>
        <dbReference type="EMBL" id="GIU51120.1"/>
    </source>
</evidence>
<evidence type="ECO:0008006" key="4">
    <source>
        <dbReference type="Google" id="ProtNLM"/>
    </source>
</evidence>
<comment type="caution">
    <text evidence="2">The sequence shown here is derived from an EMBL/GenBank/DDBJ whole genome shotgun (WGS) entry which is preliminary data.</text>
</comment>
<organism evidence="2 3">
    <name type="scientific">Shewanella sairae</name>
    <dbReference type="NCBI Taxonomy" id="190310"/>
    <lineage>
        <taxon>Bacteria</taxon>
        <taxon>Pseudomonadati</taxon>
        <taxon>Pseudomonadota</taxon>
        <taxon>Gammaproteobacteria</taxon>
        <taxon>Alteromonadales</taxon>
        <taxon>Shewanellaceae</taxon>
        <taxon>Shewanella</taxon>
    </lineage>
</organism>
<accession>A0ABQ4PQ29</accession>
<dbReference type="RefSeq" id="WP_220782932.1">
    <property type="nucleotide sequence ID" value="NZ_BPEY01000106.1"/>
</dbReference>
<dbReference type="EMBL" id="BPEY01000106">
    <property type="protein sequence ID" value="GIU51120.1"/>
    <property type="molecule type" value="Genomic_DNA"/>
</dbReference>
<dbReference type="Proteomes" id="UP000887104">
    <property type="component" value="Unassembled WGS sequence"/>
</dbReference>
<proteinExistence type="predicted"/>
<feature type="transmembrane region" description="Helical" evidence="1">
    <location>
        <begin position="12"/>
        <end position="28"/>
    </location>
</feature>
<feature type="transmembrane region" description="Helical" evidence="1">
    <location>
        <begin position="71"/>
        <end position="90"/>
    </location>
</feature>
<evidence type="ECO:0000313" key="3">
    <source>
        <dbReference type="Proteomes" id="UP000887104"/>
    </source>
</evidence>
<gene>
    <name evidence="2" type="ORF">TUM4438_39590</name>
</gene>
<keyword evidence="1" id="KW-0812">Transmembrane</keyword>
<evidence type="ECO:0000256" key="1">
    <source>
        <dbReference type="SAM" id="Phobius"/>
    </source>
</evidence>